<accession>A0A9Q0K308</accession>
<evidence type="ECO:0000313" key="2">
    <source>
        <dbReference type="EMBL" id="KAJ4961246.1"/>
    </source>
</evidence>
<feature type="chain" id="PRO_5040214218" evidence="1">
    <location>
        <begin position="30"/>
        <end position="133"/>
    </location>
</feature>
<proteinExistence type="predicted"/>
<sequence>MEKKRVFSVIPVLVLVLVLVLVVLLRCEGADHGSSYYSSPACNNTIADCIAEDDEFLMESHVTRRILIGVPISEVYISVYPDITPLGGRAATTSTTLEPSGCLWASSLCLSHSQSQFTSSAILSESSTYNSIS</sequence>
<protein>
    <submittedName>
        <fullName evidence="2">Uncharacterized protein</fullName>
    </submittedName>
</protein>
<dbReference type="AlphaFoldDB" id="A0A9Q0K308"/>
<keyword evidence="1" id="KW-0732">Signal</keyword>
<evidence type="ECO:0000256" key="1">
    <source>
        <dbReference type="SAM" id="SignalP"/>
    </source>
</evidence>
<gene>
    <name evidence="2" type="ORF">NE237_021156</name>
</gene>
<name>A0A9Q0K308_9MAGN</name>
<keyword evidence="3" id="KW-1185">Reference proteome</keyword>
<dbReference type="OrthoDB" id="1303939at2759"/>
<dbReference type="EMBL" id="JAMYWD010000009">
    <property type="protein sequence ID" value="KAJ4961246.1"/>
    <property type="molecule type" value="Genomic_DNA"/>
</dbReference>
<comment type="caution">
    <text evidence="2">The sequence shown here is derived from an EMBL/GenBank/DDBJ whole genome shotgun (WGS) entry which is preliminary data.</text>
</comment>
<dbReference type="Proteomes" id="UP001141806">
    <property type="component" value="Unassembled WGS sequence"/>
</dbReference>
<organism evidence="2 3">
    <name type="scientific">Protea cynaroides</name>
    <dbReference type="NCBI Taxonomy" id="273540"/>
    <lineage>
        <taxon>Eukaryota</taxon>
        <taxon>Viridiplantae</taxon>
        <taxon>Streptophyta</taxon>
        <taxon>Embryophyta</taxon>
        <taxon>Tracheophyta</taxon>
        <taxon>Spermatophyta</taxon>
        <taxon>Magnoliopsida</taxon>
        <taxon>Proteales</taxon>
        <taxon>Proteaceae</taxon>
        <taxon>Protea</taxon>
    </lineage>
</organism>
<evidence type="ECO:0000313" key="3">
    <source>
        <dbReference type="Proteomes" id="UP001141806"/>
    </source>
</evidence>
<feature type="signal peptide" evidence="1">
    <location>
        <begin position="1"/>
        <end position="29"/>
    </location>
</feature>
<reference evidence="2" key="1">
    <citation type="journal article" date="2023" name="Plant J.">
        <title>The genome of the king protea, Protea cynaroides.</title>
        <authorList>
            <person name="Chang J."/>
            <person name="Duong T.A."/>
            <person name="Schoeman C."/>
            <person name="Ma X."/>
            <person name="Roodt D."/>
            <person name="Barker N."/>
            <person name="Li Z."/>
            <person name="Van de Peer Y."/>
            <person name="Mizrachi E."/>
        </authorList>
    </citation>
    <scope>NUCLEOTIDE SEQUENCE</scope>
    <source>
        <tissue evidence="2">Young leaves</tissue>
    </source>
</reference>